<dbReference type="Pfam" id="PF01715">
    <property type="entry name" value="IPPT"/>
    <property type="match status" value="1"/>
</dbReference>
<organism evidence="11">
    <name type="scientific">Ostreococcus tauri</name>
    <name type="common">Marine green alga</name>
    <dbReference type="NCBI Taxonomy" id="70448"/>
    <lineage>
        <taxon>Eukaryota</taxon>
        <taxon>Viridiplantae</taxon>
        <taxon>Chlorophyta</taxon>
        <taxon>Mamiellophyceae</taxon>
        <taxon>Mamiellales</taxon>
        <taxon>Bathycoccaceae</taxon>
        <taxon>Ostreococcus</taxon>
    </lineage>
</organism>
<accession>A0A1Y5IJB9</accession>
<dbReference type="InterPro" id="IPR039657">
    <property type="entry name" value="Dimethylallyltransferase"/>
</dbReference>
<evidence type="ECO:0000256" key="5">
    <source>
        <dbReference type="ARBA" id="ARBA00022694"/>
    </source>
</evidence>
<comment type="cofactor">
    <cofactor evidence="1">
        <name>Mg(2+)</name>
        <dbReference type="ChEBI" id="CHEBI:18420"/>
    </cofactor>
</comment>
<sequence>MPRALRATVSWMTAVARRAIARRRASGRAASTATTREAQRVLVLTGPTGVGKSSVAIEIASRATRGRFEIVSCDSVQIYKGLDVGSGKVTREQRGRATHHMLDERDARVESEEYDAAAYYDDCVRTLREIRDRGNVAIVVGGAGMYLKWLTDGKPTAPASTSETRERAAREIGEARERGGWRAACDALVGLGDEDTARGLSENDWYRLTRAYEILLASGRTVSSYDRASPDERFDFRCFFLSAPRVELYRKIDERVENMILNGIMDEAAWLLDAGITPGGNVAARAIGYRQAMEYLAKARAKDIDVSADTLLELLKEIQGLNRAYAKRQFTWFRGESKYLWIDASSSCEDIARRVLTEFECDEHHAGGEQMADVSKEELEVLKRYRPHLSVLSDASAMERVLDRIRALI</sequence>
<reference evidence="11" key="1">
    <citation type="submission" date="2017-04" db="EMBL/GenBank/DDBJ databases">
        <title>Population genomics of picophytoplankton unveils novel chromosome hypervariability.</title>
        <authorList>
            <consortium name="DOE Joint Genome Institute"/>
            <person name="Blanc-Mathieu R."/>
            <person name="Krasovec M."/>
            <person name="Hebrard M."/>
            <person name="Yau S."/>
            <person name="Desgranges E."/>
            <person name="Martin J."/>
            <person name="Schackwitz W."/>
            <person name="Kuo A."/>
            <person name="Salin G."/>
            <person name="Donnadieu C."/>
            <person name="Desdevises Y."/>
            <person name="Sanchez-Ferandin S."/>
            <person name="Moreau H."/>
            <person name="Rivals E."/>
            <person name="Grigoriev I.V."/>
            <person name="Grimsley N."/>
            <person name="Eyre-Walker A."/>
            <person name="Piganeau G."/>
        </authorList>
    </citation>
    <scope>NUCLEOTIDE SEQUENCE [LARGE SCALE GENOMIC DNA]</scope>
    <source>
        <strain evidence="11">RCC 1115</strain>
    </source>
</reference>
<evidence type="ECO:0000256" key="7">
    <source>
        <dbReference type="ARBA" id="ARBA00022840"/>
    </source>
</evidence>
<keyword evidence="6 10" id="KW-0547">Nucleotide-binding</keyword>
<keyword evidence="5" id="KW-0819">tRNA processing</keyword>
<dbReference type="SUPFAM" id="SSF52540">
    <property type="entry name" value="P-loop containing nucleoside triphosphate hydrolases"/>
    <property type="match status" value="2"/>
</dbReference>
<dbReference type="eggNOG" id="KOG1384">
    <property type="taxonomic scope" value="Eukaryota"/>
</dbReference>
<dbReference type="InterPro" id="IPR018022">
    <property type="entry name" value="IPT"/>
</dbReference>
<evidence type="ECO:0000313" key="11">
    <source>
        <dbReference type="EMBL" id="OUS48244.1"/>
    </source>
</evidence>
<evidence type="ECO:0000256" key="8">
    <source>
        <dbReference type="ARBA" id="ARBA00022842"/>
    </source>
</evidence>
<dbReference type="GO" id="GO:0006400">
    <property type="term" value="P:tRNA modification"/>
    <property type="evidence" value="ECO:0007669"/>
    <property type="project" value="TreeGrafter"/>
</dbReference>
<comment type="catalytic activity">
    <reaction evidence="9">
        <text>adenosine(37) in tRNA + dimethylallyl diphosphate = N(6)-dimethylallyladenosine(37) in tRNA + diphosphate</text>
        <dbReference type="Rhea" id="RHEA:26482"/>
        <dbReference type="Rhea" id="RHEA-COMP:10162"/>
        <dbReference type="Rhea" id="RHEA-COMP:10375"/>
        <dbReference type="ChEBI" id="CHEBI:33019"/>
        <dbReference type="ChEBI" id="CHEBI:57623"/>
        <dbReference type="ChEBI" id="CHEBI:74411"/>
        <dbReference type="ChEBI" id="CHEBI:74415"/>
        <dbReference type="EC" id="2.5.1.75"/>
    </reaction>
</comment>
<keyword evidence="4 10" id="KW-0808">Transferase</keyword>
<evidence type="ECO:0000256" key="2">
    <source>
        <dbReference type="ARBA" id="ARBA00005842"/>
    </source>
</evidence>
<gene>
    <name evidence="11" type="ORF">BE221DRAFT_189489</name>
</gene>
<evidence type="ECO:0000256" key="3">
    <source>
        <dbReference type="ARBA" id="ARBA00012665"/>
    </source>
</evidence>
<comment type="similarity">
    <text evidence="2 10">Belongs to the IPP transferase family.</text>
</comment>
<dbReference type="GO" id="GO:0009691">
    <property type="term" value="P:cytokinin biosynthetic process"/>
    <property type="evidence" value="ECO:0007669"/>
    <property type="project" value="TreeGrafter"/>
</dbReference>
<dbReference type="HAMAP" id="MF_00185">
    <property type="entry name" value="IPP_trans"/>
    <property type="match status" value="1"/>
</dbReference>
<keyword evidence="8" id="KW-0460">Magnesium</keyword>
<dbReference type="InterPro" id="IPR027417">
    <property type="entry name" value="P-loop_NTPase"/>
</dbReference>
<name>A0A1Y5IJB9_OSTTA</name>
<dbReference type="Gene3D" id="1.10.20.140">
    <property type="match status" value="1"/>
</dbReference>
<protein>
    <recommendedName>
        <fullName evidence="3">tRNA dimethylallyltransferase</fullName>
        <ecNumber evidence="3">2.5.1.75</ecNumber>
    </recommendedName>
</protein>
<evidence type="ECO:0000256" key="6">
    <source>
        <dbReference type="ARBA" id="ARBA00022741"/>
    </source>
</evidence>
<dbReference type="CDD" id="cd02019">
    <property type="entry name" value="NK"/>
    <property type="match status" value="1"/>
</dbReference>
<dbReference type="Proteomes" id="UP000195557">
    <property type="component" value="Unassembled WGS sequence"/>
</dbReference>
<dbReference type="EMBL" id="KZ155774">
    <property type="protein sequence ID" value="OUS48244.1"/>
    <property type="molecule type" value="Genomic_DNA"/>
</dbReference>
<evidence type="ECO:0000256" key="4">
    <source>
        <dbReference type="ARBA" id="ARBA00022679"/>
    </source>
</evidence>
<dbReference type="NCBIfam" id="TIGR00174">
    <property type="entry name" value="miaA"/>
    <property type="match status" value="1"/>
</dbReference>
<dbReference type="PANTHER" id="PTHR11088:SF60">
    <property type="entry name" value="TRNA DIMETHYLALLYLTRANSFERASE"/>
    <property type="match status" value="1"/>
</dbReference>
<dbReference type="Gene3D" id="3.40.50.300">
    <property type="entry name" value="P-loop containing nucleotide triphosphate hydrolases"/>
    <property type="match status" value="1"/>
</dbReference>
<dbReference type="GO" id="GO:0052381">
    <property type="term" value="F:tRNA dimethylallyltransferase activity"/>
    <property type="evidence" value="ECO:0007669"/>
    <property type="project" value="UniProtKB-EC"/>
</dbReference>
<evidence type="ECO:0000256" key="9">
    <source>
        <dbReference type="ARBA" id="ARBA00049563"/>
    </source>
</evidence>
<dbReference type="PANTHER" id="PTHR11088">
    <property type="entry name" value="TRNA DIMETHYLALLYLTRANSFERASE"/>
    <property type="match status" value="1"/>
</dbReference>
<dbReference type="EC" id="2.5.1.75" evidence="3"/>
<keyword evidence="7 10" id="KW-0067">ATP-binding</keyword>
<dbReference type="AlphaFoldDB" id="A0A1Y5IJB9"/>
<evidence type="ECO:0000256" key="1">
    <source>
        <dbReference type="ARBA" id="ARBA00001946"/>
    </source>
</evidence>
<proteinExistence type="inferred from homology"/>
<dbReference type="GO" id="GO:0005524">
    <property type="term" value="F:ATP binding"/>
    <property type="evidence" value="ECO:0007669"/>
    <property type="project" value="UniProtKB-KW"/>
</dbReference>
<evidence type="ECO:0000256" key="10">
    <source>
        <dbReference type="RuleBase" id="RU003785"/>
    </source>
</evidence>